<dbReference type="Pfam" id="PF01612">
    <property type="entry name" value="DNA_pol_A_exo1"/>
    <property type="match status" value="1"/>
</dbReference>
<dbReference type="GO" id="GO:0071035">
    <property type="term" value="P:nuclear polyadenylation-dependent rRNA catabolic process"/>
    <property type="evidence" value="ECO:0007669"/>
    <property type="project" value="TreeGrafter"/>
</dbReference>
<dbReference type="SUPFAM" id="SSF47819">
    <property type="entry name" value="HRDC-like"/>
    <property type="match status" value="1"/>
</dbReference>
<dbReference type="GO" id="GO:0071036">
    <property type="term" value="P:nuclear polyadenylation-dependent snoRNA catabolic process"/>
    <property type="evidence" value="ECO:0007669"/>
    <property type="project" value="TreeGrafter"/>
</dbReference>
<dbReference type="Gene3D" id="1.10.150.80">
    <property type="entry name" value="HRDC domain"/>
    <property type="match status" value="1"/>
</dbReference>
<feature type="domain" description="HRDC" evidence="7">
    <location>
        <begin position="475"/>
        <end position="556"/>
    </location>
</feature>
<proteinExistence type="predicted"/>
<dbReference type="AlphaFoldDB" id="A0A8J4C2F8"/>
<gene>
    <name evidence="8" type="ORF">Vretifemale_1031</name>
    <name evidence="9" type="ORF">Vretimale_3481</name>
</gene>
<dbReference type="Gene3D" id="3.30.420.10">
    <property type="entry name" value="Ribonuclease H-like superfamily/Ribonuclease H"/>
    <property type="match status" value="1"/>
</dbReference>
<dbReference type="Proteomes" id="UP000722791">
    <property type="component" value="Unassembled WGS sequence"/>
</dbReference>
<dbReference type="InterPro" id="IPR002121">
    <property type="entry name" value="HRDC_dom"/>
</dbReference>
<feature type="compositionally biased region" description="Basic and acidic residues" evidence="6">
    <location>
        <begin position="108"/>
        <end position="121"/>
    </location>
</feature>
<keyword evidence="5" id="KW-0539">Nucleus</keyword>
<feature type="compositionally biased region" description="Gly residues" evidence="6">
    <location>
        <begin position="893"/>
        <end position="904"/>
    </location>
</feature>
<feature type="compositionally biased region" description="Low complexity" evidence="6">
    <location>
        <begin position="760"/>
        <end position="773"/>
    </location>
</feature>
<dbReference type="PANTHER" id="PTHR12124:SF47">
    <property type="entry name" value="EXOSOME COMPONENT 10"/>
    <property type="match status" value="1"/>
</dbReference>
<keyword evidence="10" id="KW-1185">Reference proteome</keyword>
<dbReference type="InterPro" id="IPR036397">
    <property type="entry name" value="RNaseH_sf"/>
</dbReference>
<sequence length="1179" mass="123386">MAVSGQEKSLSLDEIIRKLDGTSEAIMELQLPQGGEHFYYSNFSEYREPLKQGLATVQRLLSTCESMIRFRRAPPPDWTDAEEVATWSSELLDDVVEKIESALDAERARARGREAGPRRGESAAANPSDDAALRANLPSFGGNPVLSNRRKDQRRFGVHLARPQALFEPQPDNRRDTPFRPRVDHLVGLTVEPFDPRVYLPTLGAPEEYPHPFAANLAALTYRPDQLQPPAQAPQLPPDLDDTPLMWVDSKGTLAAMVSELEAAGELAVDLEAHTHRSFQGFTCLMQISTRKSDYVVDTLALRNLLGPALARIFSDPRIVKVLHGADFDVEWLQRDFGLFLVNMFDTGQAARVLSLPSFGLAYLMEHYCGVKPDKRYQLADWRIRPLSPEMLHYARGDTHYLLYIYDRLRGQLAAMVDSQIPQSLAVPLPVNNAGAALGLVLERSRQLCLKTYRKPVFSPEGCQDLLLRWNLSFSRQQANVFTALMEWRDVVGRAEDEGTGYVLPKAQLITLARLMPEDSKQVQSTLGRAASEVVTRRMGELLDVIKTAKNLPIEQALAASAPVMTRPPSAAADVAEALAKPAADTTTSVAVAATAAAAAAVPAAAAATAAATSVAGGVSTQRAALPILKPRAIAPIRTVSKAAAAVVVPPATGLEASAGPRSSEPLEDSKGAVDAAVVAAAGASEPSVALPAAATATLTAAAAAVVATIASPPSRPVSAVRRVQIGSSKSGGGTSLLGSIFGGGAASSINAMPALQGEPAARPAGTAAAPTAVGNGDGDNDEERLARQRVKRLRATFTLPFATAATARLPSALTKDGGAGEAAPATAAATDTDDGAAEGKTTAAITNARPSVTAYDIRAAVEAMRAEGGDVEIVIGADGRSATAPFDERGRGGAGGGSLGPAGGRDAPAARTIADSESDGDDVRGDSGADDGAAGEAAAAANGNHGAGEGRATGAAGIGDQRVAGSELGLDVLDYVPVPLSQLVQKKKKRDRANKQPAENTAGAEDGGVTAPKRRRFMTGIPAVAGGHSDGAGAGIQYDGGADSDSDDDSGSDGGHTVGPFAKRRPPKKQHKNQPMGQPPKMQLQPGDLRRHGKPTSKGLMDDFPRSNIARAAPEEGRSGRGGRGGGREGVRGGRGGGRGRQPTAFNPFDIPDEFLMKGGRRSTVMPRSGNRTSTFKG</sequence>
<dbReference type="SUPFAM" id="SSF53098">
    <property type="entry name" value="Ribonuclease H-like"/>
    <property type="match status" value="1"/>
</dbReference>
<dbReference type="EMBL" id="BNCP01000002">
    <property type="protein sequence ID" value="GIL70182.1"/>
    <property type="molecule type" value="Genomic_DNA"/>
</dbReference>
<keyword evidence="3" id="KW-0378">Hydrolase</keyword>
<dbReference type="SMART" id="SM00341">
    <property type="entry name" value="HRDC"/>
    <property type="match status" value="1"/>
</dbReference>
<dbReference type="GO" id="GO:0000467">
    <property type="term" value="P:exonucleolytic trimming to generate mature 3'-end of 5.8S rRNA from tricistronic rRNA transcript (SSU-rRNA, 5.8S rRNA, LSU-rRNA)"/>
    <property type="evidence" value="ECO:0007669"/>
    <property type="project" value="InterPro"/>
</dbReference>
<dbReference type="GO" id="GO:0071044">
    <property type="term" value="P:histone mRNA catabolic process"/>
    <property type="evidence" value="ECO:0007669"/>
    <property type="project" value="TreeGrafter"/>
</dbReference>
<name>A0A8J4C2F8_9CHLO</name>
<dbReference type="GO" id="GO:0071051">
    <property type="term" value="P:poly(A)-dependent snoRNA 3'-end processing"/>
    <property type="evidence" value="ECO:0007669"/>
    <property type="project" value="TreeGrafter"/>
</dbReference>
<accession>A0A8J4C2F8</accession>
<dbReference type="InterPro" id="IPR044876">
    <property type="entry name" value="HRDC_dom_sf"/>
</dbReference>
<evidence type="ECO:0000313" key="9">
    <source>
        <dbReference type="EMBL" id="GIL97901.1"/>
    </source>
</evidence>
<feature type="region of interest" description="Disordered" evidence="6">
    <location>
        <begin position="983"/>
        <end position="1179"/>
    </location>
</feature>
<dbReference type="OrthoDB" id="3907302at2759"/>
<dbReference type="InterPro" id="IPR002562">
    <property type="entry name" value="3'-5'_exonuclease_dom"/>
</dbReference>
<dbReference type="GO" id="GO:0000175">
    <property type="term" value="F:3'-5'-RNA exonuclease activity"/>
    <property type="evidence" value="ECO:0007669"/>
    <property type="project" value="InterPro"/>
</dbReference>
<keyword evidence="4" id="KW-0269">Exonuclease</keyword>
<dbReference type="GO" id="GO:0071040">
    <property type="term" value="P:nuclear polyadenylation-dependent antisense transcript catabolic process"/>
    <property type="evidence" value="ECO:0007669"/>
    <property type="project" value="TreeGrafter"/>
</dbReference>
<dbReference type="GO" id="GO:0000176">
    <property type="term" value="C:nuclear exosome (RNase complex)"/>
    <property type="evidence" value="ECO:0007669"/>
    <property type="project" value="TreeGrafter"/>
</dbReference>
<feature type="compositionally biased region" description="Low complexity" evidence="6">
    <location>
        <begin position="931"/>
        <end position="945"/>
    </location>
</feature>
<dbReference type="InterPro" id="IPR012337">
    <property type="entry name" value="RNaseH-like_sf"/>
</dbReference>
<evidence type="ECO:0000259" key="7">
    <source>
        <dbReference type="PROSITE" id="PS50967"/>
    </source>
</evidence>
<feature type="compositionally biased region" description="Basic residues" evidence="6">
    <location>
        <begin position="1063"/>
        <end position="1073"/>
    </location>
</feature>
<dbReference type="GO" id="GO:0071037">
    <property type="term" value="P:nuclear polyadenylation-dependent snRNA catabolic process"/>
    <property type="evidence" value="ECO:0007669"/>
    <property type="project" value="TreeGrafter"/>
</dbReference>
<evidence type="ECO:0000256" key="3">
    <source>
        <dbReference type="ARBA" id="ARBA00022801"/>
    </source>
</evidence>
<feature type="compositionally biased region" description="Low complexity" evidence="6">
    <location>
        <begin position="822"/>
        <end position="831"/>
    </location>
</feature>
<keyword evidence="2" id="KW-0540">Nuclease</keyword>
<feature type="region of interest" description="Disordered" evidence="6">
    <location>
        <begin position="814"/>
        <end position="841"/>
    </location>
</feature>
<dbReference type="GO" id="GO:0071039">
    <property type="term" value="P:nuclear polyadenylation-dependent CUT catabolic process"/>
    <property type="evidence" value="ECO:0007669"/>
    <property type="project" value="TreeGrafter"/>
</dbReference>
<feature type="region of interest" description="Disordered" evidence="6">
    <location>
        <begin position="883"/>
        <end position="949"/>
    </location>
</feature>
<protein>
    <recommendedName>
        <fullName evidence="7">HRDC domain-containing protein</fullName>
    </recommendedName>
</protein>
<dbReference type="GO" id="GO:0003727">
    <property type="term" value="F:single-stranded RNA binding"/>
    <property type="evidence" value="ECO:0007669"/>
    <property type="project" value="TreeGrafter"/>
</dbReference>
<dbReference type="InterPro" id="IPR049559">
    <property type="entry name" value="Rrp6p-like_exo"/>
</dbReference>
<evidence type="ECO:0000256" key="5">
    <source>
        <dbReference type="ARBA" id="ARBA00023242"/>
    </source>
</evidence>
<evidence type="ECO:0000256" key="1">
    <source>
        <dbReference type="ARBA" id="ARBA00004123"/>
    </source>
</evidence>
<dbReference type="EMBL" id="BNCQ01000005">
    <property type="protein sequence ID" value="GIL97901.1"/>
    <property type="molecule type" value="Genomic_DNA"/>
</dbReference>
<evidence type="ECO:0000256" key="2">
    <source>
        <dbReference type="ARBA" id="ARBA00022722"/>
    </source>
</evidence>
<reference evidence="8" key="1">
    <citation type="journal article" date="2021" name="Proc. Natl. Acad. Sci. U.S.A.">
        <title>Three genomes in the algal genus Volvox reveal the fate of a haploid sex-determining region after a transition to homothallism.</title>
        <authorList>
            <person name="Yamamoto K."/>
            <person name="Hamaji T."/>
            <person name="Kawai-Toyooka H."/>
            <person name="Matsuzaki R."/>
            <person name="Takahashi F."/>
            <person name="Nishimura Y."/>
            <person name="Kawachi M."/>
            <person name="Noguchi H."/>
            <person name="Minakuchi Y."/>
            <person name="Umen J.G."/>
            <person name="Toyoda A."/>
            <person name="Nozaki H."/>
        </authorList>
    </citation>
    <scope>NUCLEOTIDE SEQUENCE</scope>
    <source>
        <strain evidence="9">NIES-3785</strain>
        <strain evidence="8">NIES-3786</strain>
    </source>
</reference>
<dbReference type="GO" id="GO:0071038">
    <property type="term" value="P:TRAMP-dependent tRNA surveillance pathway"/>
    <property type="evidence" value="ECO:0007669"/>
    <property type="project" value="TreeGrafter"/>
</dbReference>
<comment type="subcellular location">
    <subcellularLocation>
        <location evidence="1">Nucleus</location>
    </subcellularLocation>
</comment>
<evidence type="ECO:0000256" key="4">
    <source>
        <dbReference type="ARBA" id="ARBA00022839"/>
    </source>
</evidence>
<dbReference type="Proteomes" id="UP000747110">
    <property type="component" value="Unassembled WGS sequence"/>
</dbReference>
<evidence type="ECO:0000313" key="10">
    <source>
        <dbReference type="Proteomes" id="UP000747110"/>
    </source>
</evidence>
<evidence type="ECO:0000313" key="8">
    <source>
        <dbReference type="EMBL" id="GIL70182.1"/>
    </source>
</evidence>
<dbReference type="SMART" id="SM00474">
    <property type="entry name" value="35EXOc"/>
    <property type="match status" value="1"/>
</dbReference>
<dbReference type="GO" id="GO:0000166">
    <property type="term" value="F:nucleotide binding"/>
    <property type="evidence" value="ECO:0007669"/>
    <property type="project" value="InterPro"/>
</dbReference>
<dbReference type="InterPro" id="IPR010997">
    <property type="entry name" value="HRDC-like_sf"/>
</dbReference>
<dbReference type="GO" id="GO:0005730">
    <property type="term" value="C:nucleolus"/>
    <property type="evidence" value="ECO:0007669"/>
    <property type="project" value="TreeGrafter"/>
</dbReference>
<dbReference type="PROSITE" id="PS50967">
    <property type="entry name" value="HRDC"/>
    <property type="match status" value="1"/>
</dbReference>
<feature type="region of interest" description="Disordered" evidence="6">
    <location>
        <begin position="108"/>
        <end position="149"/>
    </location>
</feature>
<dbReference type="InterPro" id="IPR045092">
    <property type="entry name" value="Rrp6-like"/>
</dbReference>
<evidence type="ECO:0000256" key="6">
    <source>
        <dbReference type="SAM" id="MobiDB-lite"/>
    </source>
</evidence>
<dbReference type="CDD" id="cd06147">
    <property type="entry name" value="Rrp6p_like_exo"/>
    <property type="match status" value="1"/>
</dbReference>
<dbReference type="Pfam" id="PF00570">
    <property type="entry name" value="HRDC"/>
    <property type="match status" value="1"/>
</dbReference>
<feature type="region of interest" description="Disordered" evidence="6">
    <location>
        <begin position="759"/>
        <end position="783"/>
    </location>
</feature>
<comment type="caution">
    <text evidence="8">The sequence shown here is derived from an EMBL/GenBank/DDBJ whole genome shotgun (WGS) entry which is preliminary data.</text>
</comment>
<organism evidence="8 10">
    <name type="scientific">Volvox reticuliferus</name>
    <dbReference type="NCBI Taxonomy" id="1737510"/>
    <lineage>
        <taxon>Eukaryota</taxon>
        <taxon>Viridiplantae</taxon>
        <taxon>Chlorophyta</taxon>
        <taxon>core chlorophytes</taxon>
        <taxon>Chlorophyceae</taxon>
        <taxon>CS clade</taxon>
        <taxon>Chlamydomonadales</taxon>
        <taxon>Volvocaceae</taxon>
        <taxon>Volvox</taxon>
    </lineage>
</organism>
<feature type="compositionally biased region" description="Acidic residues" evidence="6">
    <location>
        <begin position="1043"/>
        <end position="1052"/>
    </location>
</feature>
<dbReference type="PANTHER" id="PTHR12124">
    <property type="entry name" value="POLYMYOSITIS/SCLERODERMA AUTOANTIGEN-RELATED"/>
    <property type="match status" value="1"/>
</dbReference>